<feature type="compositionally biased region" description="Polar residues" evidence="4">
    <location>
        <begin position="818"/>
        <end position="828"/>
    </location>
</feature>
<feature type="coiled-coil region" evidence="3">
    <location>
        <begin position="900"/>
        <end position="940"/>
    </location>
</feature>
<feature type="region of interest" description="Disordered" evidence="4">
    <location>
        <begin position="340"/>
        <end position="386"/>
    </location>
</feature>
<dbReference type="PANTHER" id="PTHR21689:SF2">
    <property type="entry name" value="PROTEIN LIN-9 HOMOLOG"/>
    <property type="match status" value="1"/>
</dbReference>
<evidence type="ECO:0000256" key="1">
    <source>
        <dbReference type="ARBA" id="ARBA00004123"/>
    </source>
</evidence>
<dbReference type="AlphaFoldDB" id="A0AAD4S6D4"/>
<dbReference type="EMBL" id="JAJJMB010014022">
    <property type="protein sequence ID" value="KAI3864105.1"/>
    <property type="molecule type" value="Genomic_DNA"/>
</dbReference>
<feature type="region of interest" description="Disordered" evidence="4">
    <location>
        <begin position="407"/>
        <end position="454"/>
    </location>
</feature>
<dbReference type="GO" id="GO:0005654">
    <property type="term" value="C:nucleoplasm"/>
    <property type="evidence" value="ECO:0007669"/>
    <property type="project" value="TreeGrafter"/>
</dbReference>
<dbReference type="SMART" id="SM01135">
    <property type="entry name" value="DIRP"/>
    <property type="match status" value="1"/>
</dbReference>
<feature type="region of interest" description="Disordered" evidence="4">
    <location>
        <begin position="229"/>
        <end position="299"/>
    </location>
</feature>
<dbReference type="InterPro" id="IPR009057">
    <property type="entry name" value="Homeodomain-like_sf"/>
</dbReference>
<evidence type="ECO:0000259" key="5">
    <source>
        <dbReference type="SMART" id="SM00717"/>
    </source>
</evidence>
<accession>A0AAD4S6D4</accession>
<dbReference type="Pfam" id="PF06584">
    <property type="entry name" value="DIRP"/>
    <property type="match status" value="1"/>
</dbReference>
<evidence type="ECO:0000256" key="2">
    <source>
        <dbReference type="ARBA" id="ARBA00023242"/>
    </source>
</evidence>
<feature type="region of interest" description="Disordered" evidence="4">
    <location>
        <begin position="818"/>
        <end position="841"/>
    </location>
</feature>
<dbReference type="InterPro" id="IPR033471">
    <property type="entry name" value="DIRP"/>
</dbReference>
<dbReference type="InterPro" id="IPR001005">
    <property type="entry name" value="SANT/Myb"/>
</dbReference>
<comment type="subcellular location">
    <subcellularLocation>
        <location evidence="1">Nucleus</location>
    </subcellularLocation>
</comment>
<evidence type="ECO:0000259" key="6">
    <source>
        <dbReference type="SMART" id="SM01135"/>
    </source>
</evidence>
<dbReference type="CDD" id="cd00167">
    <property type="entry name" value="SANT"/>
    <property type="match status" value="1"/>
</dbReference>
<dbReference type="SMART" id="SM00717">
    <property type="entry name" value="SANT"/>
    <property type="match status" value="1"/>
</dbReference>
<dbReference type="Pfam" id="PF00249">
    <property type="entry name" value="Myb_DNA-binding"/>
    <property type="match status" value="1"/>
</dbReference>
<protein>
    <recommendedName>
        <fullName evidence="9">Always early</fullName>
    </recommendedName>
</protein>
<sequence length="1192" mass="133587">MATRKSRSINNKRFGKLNEESPDKDGGSGGNKIRQRKRKLTDMLGPQWSKEELKRFYDAYRKYEKDWKKVAGVVRNRSTEMVEALYHMNRAYLSLPEGTASVAGLIAMMTDHYCILDGSESDRESDDAPGVSQKPAKRARGKYQVNGSKGTDADVPDLLKVPPLSSNNGCFSVKKRRTSGGRRAVGKRTPRYPVSHTFDKHEHEKFVTPNKRGLKSDLDAHDEEVAHGAALTLAEALHRGGSPQVSQTSKRRSEHLRPSSSRKSERRRQLDWDRSSTKHRGITDENYLEDSLGSREAENGDFYRNSSYMMDARGVGTVGVQKKGKKSLGRKPKDIENCHRDEDREACSGTEEGLNLSYVKEQAEDEVTDSRFGRPKKKNKELKEDEKQALDGLTFLANMSLELEPADVVESESSVQFREERGRGSRGNVDNFSRHETFSTNRQRDKSNFSGVKEKSLREVEVTTLRSARSIKGSSFDVNSLTEEKKPPSQTNIKGQKLKRKHFAAKMLSPTNESHSDLLPDERQQVEALEENVKKSTMKAKRVAPAAVIPKQGKSFRPPELTSSSTDLVRPGTDAALSTEQVPTPNQVFRPTKHESRRKMNLQKSLIRRVSNFSEDMGSKRPGKHTSQEGTLDIREKLSRCLSSPMLRRWCAFEWFYSAIDYPWFAKKEFVEYLNHVGLGHVPRLTRVEWGVIRSSLGKPRRLSQQFLREEKEKLEQYRESVRTHYTELRTGTRDGLPTDLARPLSVGQRVIACHPRTREFHDGSVLTVDRNRCRIQFDRPELGVEFVMDIDCMPLNAFENMPEALRRQNIAAGRLSENFNDPKLNNQSKDRTTGGYKSIAPSAKLETADVSSQLSSPIYPMNTLIKKAEGDTISDIAEAKAAANELKAAYTQPCTLAQIQAREADIRALSELSRALEKKEALVSELSRMNDEVQENQINGDNSLKDHDPFKKQYATVLIQLKEANDQVSSALIYLRKRNTYQGNSPPWQTSKPGSGVPVGPFNSIDASAFLPQEAASHVVGILESSRVKAQTMVDVAVQALLSCKDGEDAFGSIGDALDSASTHQNGTEVRSFTSTDLINGGSFHYQDAATNSHISKPVTTVYSNGTKQNNSTFDANEVQIPKDLISSCLATLLMVQTCTERQYPPAEVAQILDFAFTSLHPCCSQNLPIYQEIRLCMGLVKNQILALIPT</sequence>
<feature type="region of interest" description="Disordered" evidence="4">
    <location>
        <begin position="1"/>
        <end position="43"/>
    </location>
</feature>
<dbReference type="GO" id="GO:0006351">
    <property type="term" value="P:DNA-templated transcription"/>
    <property type="evidence" value="ECO:0007669"/>
    <property type="project" value="InterPro"/>
</dbReference>
<dbReference type="GO" id="GO:0006357">
    <property type="term" value="P:regulation of transcription by RNA polymerase II"/>
    <property type="evidence" value="ECO:0007669"/>
    <property type="project" value="TreeGrafter"/>
</dbReference>
<feature type="region of interest" description="Disordered" evidence="4">
    <location>
        <begin position="119"/>
        <end position="195"/>
    </location>
</feature>
<dbReference type="GO" id="GO:0051726">
    <property type="term" value="P:regulation of cell cycle"/>
    <property type="evidence" value="ECO:0007669"/>
    <property type="project" value="TreeGrafter"/>
</dbReference>
<name>A0AAD4S6D4_9MAGN</name>
<feature type="compositionally biased region" description="Basic and acidic residues" evidence="4">
    <location>
        <begin position="16"/>
        <end position="26"/>
    </location>
</feature>
<feature type="region of interest" description="Disordered" evidence="4">
    <location>
        <begin position="478"/>
        <end position="499"/>
    </location>
</feature>
<evidence type="ECO:0008006" key="9">
    <source>
        <dbReference type="Google" id="ProtNLM"/>
    </source>
</evidence>
<keyword evidence="3" id="KW-0175">Coiled coil</keyword>
<dbReference type="GO" id="GO:0017053">
    <property type="term" value="C:transcription repressor complex"/>
    <property type="evidence" value="ECO:0007669"/>
    <property type="project" value="InterPro"/>
</dbReference>
<evidence type="ECO:0000313" key="7">
    <source>
        <dbReference type="EMBL" id="KAI3864105.1"/>
    </source>
</evidence>
<feature type="compositionally biased region" description="Basic and acidic residues" evidence="4">
    <location>
        <begin position="267"/>
        <end position="276"/>
    </location>
</feature>
<proteinExistence type="predicted"/>
<organism evidence="7 8">
    <name type="scientific">Papaver atlanticum</name>
    <dbReference type="NCBI Taxonomy" id="357466"/>
    <lineage>
        <taxon>Eukaryota</taxon>
        <taxon>Viridiplantae</taxon>
        <taxon>Streptophyta</taxon>
        <taxon>Embryophyta</taxon>
        <taxon>Tracheophyta</taxon>
        <taxon>Spermatophyta</taxon>
        <taxon>Magnoliopsida</taxon>
        <taxon>Ranunculales</taxon>
        <taxon>Papaveraceae</taxon>
        <taxon>Papaveroideae</taxon>
        <taxon>Papaver</taxon>
    </lineage>
</organism>
<reference evidence="7" key="1">
    <citation type="submission" date="2022-04" db="EMBL/GenBank/DDBJ databases">
        <title>A functionally conserved STORR gene fusion in Papaver species that diverged 16.8 million years ago.</title>
        <authorList>
            <person name="Catania T."/>
        </authorList>
    </citation>
    <scope>NUCLEOTIDE SEQUENCE</scope>
    <source>
        <strain evidence="7">S-188037</strain>
    </source>
</reference>
<gene>
    <name evidence="7" type="ORF">MKW98_031697</name>
</gene>
<feature type="domain" description="DIRP" evidence="6">
    <location>
        <begin position="656"/>
        <end position="757"/>
    </location>
</feature>
<evidence type="ECO:0000256" key="3">
    <source>
        <dbReference type="SAM" id="Coils"/>
    </source>
</evidence>
<dbReference type="SUPFAM" id="SSF46689">
    <property type="entry name" value="Homeodomain-like"/>
    <property type="match status" value="1"/>
</dbReference>
<comment type="caution">
    <text evidence="7">The sequence shown here is derived from an EMBL/GenBank/DDBJ whole genome shotgun (WGS) entry which is preliminary data.</text>
</comment>
<keyword evidence="2" id="KW-0539">Nucleus</keyword>
<feature type="domain" description="Myb-like" evidence="5">
    <location>
        <begin position="44"/>
        <end position="92"/>
    </location>
</feature>
<dbReference type="Gene3D" id="1.20.58.1880">
    <property type="match status" value="1"/>
</dbReference>
<feature type="coiled-coil region" evidence="3">
    <location>
        <begin position="512"/>
        <end position="539"/>
    </location>
</feature>
<dbReference type="PANTHER" id="PTHR21689">
    <property type="entry name" value="LIN-9"/>
    <property type="match status" value="1"/>
</dbReference>
<evidence type="ECO:0000256" key="4">
    <source>
        <dbReference type="SAM" id="MobiDB-lite"/>
    </source>
</evidence>
<evidence type="ECO:0000313" key="8">
    <source>
        <dbReference type="Proteomes" id="UP001202328"/>
    </source>
</evidence>
<feature type="compositionally biased region" description="Basic residues" evidence="4">
    <location>
        <begin position="173"/>
        <end position="190"/>
    </location>
</feature>
<dbReference type="InterPro" id="IPR010561">
    <property type="entry name" value="LIN-9/ALY1"/>
</dbReference>
<dbReference type="GO" id="GO:0003677">
    <property type="term" value="F:DNA binding"/>
    <property type="evidence" value="ECO:0007669"/>
    <property type="project" value="TreeGrafter"/>
</dbReference>
<keyword evidence="8" id="KW-1185">Reference proteome</keyword>
<feature type="compositionally biased region" description="Basic and acidic residues" evidence="4">
    <location>
        <begin position="432"/>
        <end position="454"/>
    </location>
</feature>
<dbReference type="Proteomes" id="UP001202328">
    <property type="component" value="Unassembled WGS sequence"/>
</dbReference>